<dbReference type="InterPro" id="IPR001867">
    <property type="entry name" value="OmpR/PhoB-type_DNA-bd"/>
</dbReference>
<dbReference type="GO" id="GO:0003677">
    <property type="term" value="F:DNA binding"/>
    <property type="evidence" value="ECO:0007669"/>
    <property type="project" value="UniProtKB-UniRule"/>
</dbReference>
<dbReference type="InterPro" id="IPR036388">
    <property type="entry name" value="WH-like_DNA-bd_sf"/>
</dbReference>
<keyword evidence="5" id="KW-0804">Transcription</keyword>
<accession>A0A4V2Y2R7</accession>
<dbReference type="SMART" id="SM01043">
    <property type="entry name" value="BTAD"/>
    <property type="match status" value="1"/>
</dbReference>
<keyword evidence="2" id="KW-0902">Two-component regulatory system</keyword>
<feature type="domain" description="OmpR/PhoB-type" evidence="7">
    <location>
        <begin position="1"/>
        <end position="97"/>
    </location>
</feature>
<evidence type="ECO:0000256" key="6">
    <source>
        <dbReference type="PROSITE-ProRule" id="PRU01091"/>
    </source>
</evidence>
<evidence type="ECO:0000256" key="1">
    <source>
        <dbReference type="ARBA" id="ARBA00005820"/>
    </source>
</evidence>
<dbReference type="PANTHER" id="PTHR35807">
    <property type="entry name" value="TRANSCRIPTIONAL REGULATOR REDD-RELATED"/>
    <property type="match status" value="1"/>
</dbReference>
<dbReference type="SUPFAM" id="SSF46894">
    <property type="entry name" value="C-terminal effector domain of the bipartite response regulators"/>
    <property type="match status" value="1"/>
</dbReference>
<keyword evidence="4 6" id="KW-0238">DNA-binding</keyword>
<dbReference type="InterPro" id="IPR016032">
    <property type="entry name" value="Sig_transdc_resp-reg_C-effctor"/>
</dbReference>
<dbReference type="GO" id="GO:0000160">
    <property type="term" value="P:phosphorelay signal transduction system"/>
    <property type="evidence" value="ECO:0007669"/>
    <property type="project" value="UniProtKB-KW"/>
</dbReference>
<evidence type="ECO:0000256" key="2">
    <source>
        <dbReference type="ARBA" id="ARBA00023012"/>
    </source>
</evidence>
<evidence type="ECO:0000256" key="5">
    <source>
        <dbReference type="ARBA" id="ARBA00023163"/>
    </source>
</evidence>
<gene>
    <name evidence="8" type="ORF">E1283_18450</name>
</gene>
<dbReference type="Pfam" id="PF03704">
    <property type="entry name" value="BTAD"/>
    <property type="match status" value="1"/>
</dbReference>
<dbReference type="CDD" id="cd15831">
    <property type="entry name" value="BTAD"/>
    <property type="match status" value="1"/>
</dbReference>
<dbReference type="Proteomes" id="UP000295345">
    <property type="component" value="Unassembled WGS sequence"/>
</dbReference>
<sequence length="253" mass="28278">MRLNVLGPIEVIGSAATCRVRGFKLAKVTGLLALRANHFVSMETISEELWSGSPPRNEATTIRTHVYNLRRVLSSSHTGPSSGVTLHTRPMGYQLSIPDELLDVSRFDRLANEGRALFDAGRYAESADRLRAALAVWRGNALEGISVGPVLSGHLAHLGEKRARILELRIEADMRSGRHRDLVPELYELVATDPLNEWLQAQLMEVLHRSGRRGEALRSFHDARRCLDEQLGIEPSDDLHQTYLQILSSGYQR</sequence>
<comment type="caution">
    <text evidence="8">The sequence shown here is derived from an EMBL/GenBank/DDBJ whole genome shotgun (WGS) entry which is preliminary data.</text>
</comment>
<evidence type="ECO:0000313" key="9">
    <source>
        <dbReference type="Proteomes" id="UP000295345"/>
    </source>
</evidence>
<evidence type="ECO:0000256" key="3">
    <source>
        <dbReference type="ARBA" id="ARBA00023015"/>
    </source>
</evidence>
<keyword evidence="9" id="KW-1185">Reference proteome</keyword>
<proteinExistence type="inferred from homology"/>
<feature type="DNA-binding region" description="OmpR/PhoB-type" evidence="6">
    <location>
        <begin position="1"/>
        <end position="97"/>
    </location>
</feature>
<keyword evidence="3" id="KW-0805">Transcription regulation</keyword>
<name>A0A4V2Y2R7_9ACTN</name>
<dbReference type="PROSITE" id="PS51755">
    <property type="entry name" value="OMPR_PHOB"/>
    <property type="match status" value="1"/>
</dbReference>
<dbReference type="EMBL" id="SMKI01000188">
    <property type="protein sequence ID" value="TDC73695.1"/>
    <property type="molecule type" value="Genomic_DNA"/>
</dbReference>
<dbReference type="Gene3D" id="1.10.10.10">
    <property type="entry name" value="Winged helix-like DNA-binding domain superfamily/Winged helix DNA-binding domain"/>
    <property type="match status" value="1"/>
</dbReference>
<dbReference type="PANTHER" id="PTHR35807:SF1">
    <property type="entry name" value="TRANSCRIPTIONAL REGULATOR REDD"/>
    <property type="match status" value="1"/>
</dbReference>
<dbReference type="Pfam" id="PF00486">
    <property type="entry name" value="Trans_reg_C"/>
    <property type="match status" value="1"/>
</dbReference>
<evidence type="ECO:0000256" key="4">
    <source>
        <dbReference type="ARBA" id="ARBA00023125"/>
    </source>
</evidence>
<evidence type="ECO:0000313" key="8">
    <source>
        <dbReference type="EMBL" id="TDC73695.1"/>
    </source>
</evidence>
<reference evidence="8 9" key="1">
    <citation type="submission" date="2019-03" db="EMBL/GenBank/DDBJ databases">
        <title>Draft genome sequences of novel Actinobacteria.</title>
        <authorList>
            <person name="Sahin N."/>
            <person name="Ay H."/>
            <person name="Saygin H."/>
        </authorList>
    </citation>
    <scope>NUCLEOTIDE SEQUENCE [LARGE SCALE GENOMIC DNA]</scope>
    <source>
        <strain evidence="8 9">DSM 41900</strain>
    </source>
</reference>
<dbReference type="OrthoDB" id="4336084at2"/>
<dbReference type="RefSeq" id="WP_132819179.1">
    <property type="nucleotide sequence ID" value="NZ_SMKI01000188.1"/>
</dbReference>
<comment type="similarity">
    <text evidence="1">Belongs to the AfsR/DnrI/RedD regulatory family.</text>
</comment>
<protein>
    <submittedName>
        <fullName evidence="8">Transcriptional regulator</fullName>
    </submittedName>
</protein>
<dbReference type="AlphaFoldDB" id="A0A4V2Y2R7"/>
<organism evidence="8 9">
    <name type="scientific">Streptomyces hainanensis</name>
    <dbReference type="NCBI Taxonomy" id="402648"/>
    <lineage>
        <taxon>Bacteria</taxon>
        <taxon>Bacillati</taxon>
        <taxon>Actinomycetota</taxon>
        <taxon>Actinomycetes</taxon>
        <taxon>Kitasatosporales</taxon>
        <taxon>Streptomycetaceae</taxon>
        <taxon>Streptomyces</taxon>
    </lineage>
</organism>
<dbReference type="InterPro" id="IPR051677">
    <property type="entry name" value="AfsR-DnrI-RedD_regulator"/>
</dbReference>
<evidence type="ECO:0000259" key="7">
    <source>
        <dbReference type="PROSITE" id="PS51755"/>
    </source>
</evidence>
<dbReference type="GO" id="GO:0006355">
    <property type="term" value="P:regulation of DNA-templated transcription"/>
    <property type="evidence" value="ECO:0007669"/>
    <property type="project" value="InterPro"/>
</dbReference>
<dbReference type="SMART" id="SM00862">
    <property type="entry name" value="Trans_reg_C"/>
    <property type="match status" value="1"/>
</dbReference>
<dbReference type="Gene3D" id="1.25.40.10">
    <property type="entry name" value="Tetratricopeptide repeat domain"/>
    <property type="match status" value="1"/>
</dbReference>
<dbReference type="InterPro" id="IPR005158">
    <property type="entry name" value="BTAD"/>
</dbReference>
<dbReference type="InterPro" id="IPR011990">
    <property type="entry name" value="TPR-like_helical_dom_sf"/>
</dbReference>
<dbReference type="SUPFAM" id="SSF48452">
    <property type="entry name" value="TPR-like"/>
    <property type="match status" value="1"/>
</dbReference>